<feature type="domain" description="Reverse transcriptase Ty1/copia-type" evidence="1">
    <location>
        <begin position="4"/>
        <end position="134"/>
    </location>
</feature>
<comment type="caution">
    <text evidence="2">The sequence shown here is derived from an EMBL/GenBank/DDBJ whole genome shotgun (WGS) entry which is preliminary data.</text>
</comment>
<dbReference type="AlphaFoldDB" id="A0A8T9BSR8"/>
<reference evidence="2 3" key="1">
    <citation type="submission" date="2018-05" db="EMBL/GenBank/DDBJ databases">
        <title>Genome sequencing and assembly of the regulated plant pathogen Lachnellula willkommii and related sister species for the development of diagnostic species identification markers.</title>
        <authorList>
            <person name="Giroux E."/>
            <person name="Bilodeau G."/>
        </authorList>
    </citation>
    <scope>NUCLEOTIDE SEQUENCE [LARGE SCALE GENOMIC DNA]</scope>
    <source>
        <strain evidence="2 3">CBS 268.59</strain>
    </source>
</reference>
<dbReference type="EMBL" id="QGMK01003329">
    <property type="protein sequence ID" value="TVY53199.1"/>
    <property type="molecule type" value="Genomic_DNA"/>
</dbReference>
<dbReference type="Proteomes" id="UP000469558">
    <property type="component" value="Unassembled WGS sequence"/>
</dbReference>
<gene>
    <name evidence="2" type="primary">POLX_2</name>
    <name evidence="2" type="ORF">LSUE1_G008762</name>
</gene>
<feature type="non-terminal residue" evidence="2">
    <location>
        <position position="1"/>
    </location>
</feature>
<organism evidence="2 3">
    <name type="scientific">Lachnellula suecica</name>
    <dbReference type="NCBI Taxonomy" id="602035"/>
    <lineage>
        <taxon>Eukaryota</taxon>
        <taxon>Fungi</taxon>
        <taxon>Dikarya</taxon>
        <taxon>Ascomycota</taxon>
        <taxon>Pezizomycotina</taxon>
        <taxon>Leotiomycetes</taxon>
        <taxon>Helotiales</taxon>
        <taxon>Lachnaceae</taxon>
        <taxon>Lachnellula</taxon>
    </lineage>
</organism>
<dbReference type="Pfam" id="PF07727">
    <property type="entry name" value="RVT_2"/>
    <property type="match status" value="1"/>
</dbReference>
<dbReference type="OrthoDB" id="3562068at2759"/>
<dbReference type="InterPro" id="IPR013103">
    <property type="entry name" value="RVT_2"/>
</dbReference>
<proteinExistence type="predicted"/>
<evidence type="ECO:0000313" key="2">
    <source>
        <dbReference type="EMBL" id="TVY53199.1"/>
    </source>
</evidence>
<protein>
    <submittedName>
        <fullName evidence="2">Retrovirus-related Pol polyprotein from transposon TNT 1-94</fullName>
    </submittedName>
</protein>
<feature type="non-terminal residue" evidence="2">
    <location>
        <position position="171"/>
    </location>
</feature>
<accession>A0A8T9BSR8</accession>
<evidence type="ECO:0000313" key="3">
    <source>
        <dbReference type="Proteomes" id="UP000469558"/>
    </source>
</evidence>
<sequence length="171" mass="20166">TLERFKARLVARGFSQVYKEDYTDIFAPTICINTLRTFFAIVAALNLECCQYNIKNAFIKAALQERIYFFAPKEILVISGYSLRVLCSLYGLKQAAKDWNTLCKDHLITLNFKQSLADLCLFIYKDKKITFLVYFYKNLRKRFNTKNLGEIKKILGMRITRNRRTRKLFLD</sequence>
<name>A0A8T9BSR8_9HELO</name>
<keyword evidence="3" id="KW-1185">Reference proteome</keyword>
<evidence type="ECO:0000259" key="1">
    <source>
        <dbReference type="Pfam" id="PF07727"/>
    </source>
</evidence>